<reference evidence="1 2" key="1">
    <citation type="submission" date="2021-01" db="EMBL/GenBank/DDBJ databases">
        <title>Whole genome shotgun sequence of Microbispora siamensis NBRC 104113.</title>
        <authorList>
            <person name="Komaki H."/>
            <person name="Tamura T."/>
        </authorList>
    </citation>
    <scope>NUCLEOTIDE SEQUENCE [LARGE SCALE GENOMIC DNA]</scope>
    <source>
        <strain evidence="1 2">NBRC 104113</strain>
    </source>
</reference>
<dbReference type="Proteomes" id="UP000660454">
    <property type="component" value="Unassembled WGS sequence"/>
</dbReference>
<evidence type="ECO:0000313" key="1">
    <source>
        <dbReference type="EMBL" id="GIH66694.1"/>
    </source>
</evidence>
<name>A0ABQ4GZ62_9ACTN</name>
<dbReference type="EMBL" id="BOOF01000058">
    <property type="protein sequence ID" value="GIH66694.1"/>
    <property type="molecule type" value="Genomic_DNA"/>
</dbReference>
<sequence length="148" mass="16865">MTSNYWHSEVYSTPPLRGLDRSDESAVVGWLNRYFPFSGAKIDWHRAPGNHRHWQVNDDVQLTSMASREVCQHIHPGSVVEHVGDGLSPYGVRFTSDNAHSVVAALLEIPEHHYFVAEDRSWIVVVTMEGDLDVVDQLPFDRRDRNGN</sequence>
<proteinExistence type="predicted"/>
<keyword evidence="2" id="KW-1185">Reference proteome</keyword>
<comment type="caution">
    <text evidence="1">The sequence shown here is derived from an EMBL/GenBank/DDBJ whole genome shotgun (WGS) entry which is preliminary data.</text>
</comment>
<accession>A0ABQ4GZ62</accession>
<gene>
    <name evidence="1" type="ORF">Msi02_75110</name>
</gene>
<protein>
    <submittedName>
        <fullName evidence="1">Uncharacterized protein</fullName>
    </submittedName>
</protein>
<evidence type="ECO:0000313" key="2">
    <source>
        <dbReference type="Proteomes" id="UP000660454"/>
    </source>
</evidence>
<organism evidence="1 2">
    <name type="scientific">Microbispora siamensis</name>
    <dbReference type="NCBI Taxonomy" id="564413"/>
    <lineage>
        <taxon>Bacteria</taxon>
        <taxon>Bacillati</taxon>
        <taxon>Actinomycetota</taxon>
        <taxon>Actinomycetes</taxon>
        <taxon>Streptosporangiales</taxon>
        <taxon>Streptosporangiaceae</taxon>
        <taxon>Microbispora</taxon>
    </lineage>
</organism>